<keyword evidence="6 7" id="KW-0694">RNA-binding</keyword>
<organism evidence="9 10">
    <name type="scientific">Moraxella nasicaprae</name>
    <dbReference type="NCBI Taxonomy" id="2904122"/>
    <lineage>
        <taxon>Bacteria</taxon>
        <taxon>Pseudomonadati</taxon>
        <taxon>Pseudomonadota</taxon>
        <taxon>Gammaproteobacteria</taxon>
        <taxon>Moraxellales</taxon>
        <taxon>Moraxellaceae</taxon>
        <taxon>Moraxella</taxon>
    </lineage>
</organism>
<gene>
    <name evidence="7 9" type="primary">rnpA</name>
    <name evidence="9" type="ORF">LU297_04945</name>
</gene>
<dbReference type="InterPro" id="IPR014721">
    <property type="entry name" value="Ribsml_uS5_D2-typ_fold_subgr"/>
</dbReference>
<dbReference type="PANTHER" id="PTHR33992">
    <property type="entry name" value="RIBONUCLEASE P PROTEIN COMPONENT"/>
    <property type="match status" value="1"/>
</dbReference>
<keyword evidence="4 7" id="KW-0255">Endonuclease</keyword>
<comment type="catalytic activity">
    <reaction evidence="7">
        <text>Endonucleolytic cleavage of RNA, removing 5'-extranucleotides from tRNA precursor.</text>
        <dbReference type="EC" id="3.1.26.5"/>
    </reaction>
</comment>
<keyword evidence="5 7" id="KW-0378">Hydrolase</keyword>
<dbReference type="InterPro" id="IPR020568">
    <property type="entry name" value="Ribosomal_Su5_D2-typ_SF"/>
</dbReference>
<reference evidence="9" key="1">
    <citation type="submission" date="2021-12" db="EMBL/GenBank/DDBJ databases">
        <title>taxonomy of Moraxella sp. ZY201224.</title>
        <authorList>
            <person name="Li F."/>
        </authorList>
    </citation>
    <scope>NUCLEOTIDE SEQUENCE</scope>
    <source>
        <strain evidence="9">ZY201224</strain>
    </source>
</reference>
<dbReference type="RefSeq" id="WP_263075460.1">
    <property type="nucleotide sequence ID" value="NZ_CP089977.1"/>
</dbReference>
<dbReference type="InterPro" id="IPR020539">
    <property type="entry name" value="RNase_P_CS"/>
</dbReference>
<protein>
    <recommendedName>
        <fullName evidence="7 8">Ribonuclease P protein component</fullName>
        <shortName evidence="7">RNase P protein</shortName>
        <shortName evidence="7">RNaseP protein</shortName>
        <ecNumber evidence="7 8">3.1.26.5</ecNumber>
    </recommendedName>
    <alternativeName>
        <fullName evidence="7">Protein C5</fullName>
    </alternativeName>
</protein>
<dbReference type="Pfam" id="PF00825">
    <property type="entry name" value="Ribonuclease_P"/>
    <property type="match status" value="1"/>
</dbReference>
<dbReference type="PROSITE" id="PS00648">
    <property type="entry name" value="RIBONUCLEASE_P"/>
    <property type="match status" value="1"/>
</dbReference>
<evidence type="ECO:0000256" key="5">
    <source>
        <dbReference type="ARBA" id="ARBA00022801"/>
    </source>
</evidence>
<dbReference type="NCBIfam" id="TIGR00188">
    <property type="entry name" value="rnpA"/>
    <property type="match status" value="1"/>
</dbReference>
<comment type="function">
    <text evidence="1 7">RNaseP catalyzes the removal of the 5'-leader sequence from pre-tRNA to produce the mature 5'-terminus. It can also cleave other RNA substrates such as 4.5S RNA. The protein component plays an auxiliary but essential role in vivo by binding to the 5'-leader sequence and broadening the substrate specificity of the ribozyme.</text>
</comment>
<dbReference type="Proteomes" id="UP001063782">
    <property type="component" value="Chromosome"/>
</dbReference>
<proteinExistence type="inferred from homology"/>
<dbReference type="PANTHER" id="PTHR33992:SF1">
    <property type="entry name" value="RIBONUCLEASE P PROTEIN COMPONENT"/>
    <property type="match status" value="1"/>
</dbReference>
<dbReference type="GO" id="GO:0004526">
    <property type="term" value="F:ribonuclease P activity"/>
    <property type="evidence" value="ECO:0007669"/>
    <property type="project" value="UniProtKB-EC"/>
</dbReference>
<accession>A0ABY6F1K6</accession>
<comment type="subunit">
    <text evidence="7">Consists of a catalytic RNA component (M1 or rnpB) and a protein subunit.</text>
</comment>
<dbReference type="SUPFAM" id="SSF54211">
    <property type="entry name" value="Ribosomal protein S5 domain 2-like"/>
    <property type="match status" value="1"/>
</dbReference>
<dbReference type="InterPro" id="IPR000100">
    <property type="entry name" value="RNase_P"/>
</dbReference>
<evidence type="ECO:0000256" key="3">
    <source>
        <dbReference type="ARBA" id="ARBA00022722"/>
    </source>
</evidence>
<dbReference type="EC" id="3.1.26.5" evidence="7 8"/>
<evidence type="ECO:0000256" key="8">
    <source>
        <dbReference type="NCBIfam" id="TIGR00188"/>
    </source>
</evidence>
<evidence type="ECO:0000256" key="1">
    <source>
        <dbReference type="ARBA" id="ARBA00002663"/>
    </source>
</evidence>
<evidence type="ECO:0000256" key="4">
    <source>
        <dbReference type="ARBA" id="ARBA00022759"/>
    </source>
</evidence>
<evidence type="ECO:0000256" key="6">
    <source>
        <dbReference type="ARBA" id="ARBA00022884"/>
    </source>
</evidence>
<evidence type="ECO:0000313" key="10">
    <source>
        <dbReference type="Proteomes" id="UP001063782"/>
    </source>
</evidence>
<dbReference type="EMBL" id="CP089977">
    <property type="protein sequence ID" value="UXZ03985.1"/>
    <property type="molecule type" value="Genomic_DNA"/>
</dbReference>
<keyword evidence="3 7" id="KW-0540">Nuclease</keyword>
<keyword evidence="2 7" id="KW-0819">tRNA processing</keyword>
<name>A0ABY6F1K6_9GAMM</name>
<dbReference type="Gene3D" id="3.30.230.10">
    <property type="match status" value="1"/>
</dbReference>
<evidence type="ECO:0000256" key="2">
    <source>
        <dbReference type="ARBA" id="ARBA00022694"/>
    </source>
</evidence>
<evidence type="ECO:0000256" key="7">
    <source>
        <dbReference type="HAMAP-Rule" id="MF_00227"/>
    </source>
</evidence>
<dbReference type="HAMAP" id="MF_00227">
    <property type="entry name" value="RNase_P"/>
    <property type="match status" value="1"/>
</dbReference>
<comment type="similarity">
    <text evidence="7">Belongs to the RnpA family.</text>
</comment>
<evidence type="ECO:0000313" key="9">
    <source>
        <dbReference type="EMBL" id="UXZ03985.1"/>
    </source>
</evidence>
<keyword evidence="10" id="KW-1185">Reference proteome</keyword>
<sequence>MTQQYTFDKSDRLLNPNEFKKVFDQPIKKVHGEHCLLFVGKAQTNTARLGLAITKKKLKHAVDRNRLKRLTREHFRLTQSSLSPVDVVMIVKKGYDREFDIGAEVAEIFRKIKQMYPSN</sequence>